<keyword evidence="3" id="KW-1185">Reference proteome</keyword>
<reference evidence="2 3" key="1">
    <citation type="submission" date="2018-04" db="EMBL/GenBank/DDBJ databases">
        <title>Genomic Encyclopedia of Archaeal and Bacterial Type Strains, Phase II (KMG-II): from individual species to whole genera.</title>
        <authorList>
            <person name="Goeker M."/>
        </authorList>
    </citation>
    <scope>NUCLEOTIDE SEQUENCE [LARGE SCALE GENOMIC DNA]</scope>
    <source>
        <strain evidence="2 3">DSM 28823</strain>
    </source>
</reference>
<keyword evidence="1" id="KW-0732">Signal</keyword>
<dbReference type="RefSeq" id="WP_107821851.1">
    <property type="nucleotide sequence ID" value="NZ_OY782574.1"/>
</dbReference>
<feature type="signal peptide" evidence="1">
    <location>
        <begin position="1"/>
        <end position="19"/>
    </location>
</feature>
<evidence type="ECO:0000313" key="2">
    <source>
        <dbReference type="EMBL" id="PTN08929.1"/>
    </source>
</evidence>
<dbReference type="InterPro" id="IPR025535">
    <property type="entry name" value="DUF4421"/>
</dbReference>
<feature type="chain" id="PRO_5015426792" evidence="1">
    <location>
        <begin position="20"/>
        <end position="337"/>
    </location>
</feature>
<gene>
    <name evidence="2" type="ORF">C8N47_10626</name>
</gene>
<dbReference type="OrthoDB" id="975269at2"/>
<accession>A0A2T5C2H5</accession>
<evidence type="ECO:0000313" key="3">
    <source>
        <dbReference type="Proteomes" id="UP000243525"/>
    </source>
</evidence>
<dbReference type="AlphaFoldDB" id="A0A2T5C2H5"/>
<sequence length="337" mass="38035">MKKGWLILALLFASKLLSAQKTEGFSTKRYDPDYIASYYSDLIVRVYNADKGNHLILNDQENSLGIKYRSNDSFKLGLGVNYKWFGLKIGTDRFFSDNDTQKYGNTSSFGLQSYIIARPFILDVMALRTKGYYATLHGEQARQFQTVDGVYDRMGNLKTTNLGVNFIYVLNSKRFSYKAAFNQTDLQLKSAGSFLWGVGVSSLKIENGKGIIPTEISTAYFVDWAELVLFHSYSSYGSFGYAYSLVPFPKAILTASTSVQIGVRFNKMKYVDQGIVRQQKAGIGGEIRLSGGYHFPWFYVGASFVQTQFNSDVRFRGMQIANGTSFLEFTLSKRIKL</sequence>
<organism evidence="2 3">
    <name type="scientific">Mangrovibacterium marinum</name>
    <dbReference type="NCBI Taxonomy" id="1639118"/>
    <lineage>
        <taxon>Bacteria</taxon>
        <taxon>Pseudomonadati</taxon>
        <taxon>Bacteroidota</taxon>
        <taxon>Bacteroidia</taxon>
        <taxon>Marinilabiliales</taxon>
        <taxon>Prolixibacteraceae</taxon>
        <taxon>Mangrovibacterium</taxon>
    </lineage>
</organism>
<comment type="caution">
    <text evidence="2">The sequence shown here is derived from an EMBL/GenBank/DDBJ whole genome shotgun (WGS) entry which is preliminary data.</text>
</comment>
<dbReference type="Proteomes" id="UP000243525">
    <property type="component" value="Unassembled WGS sequence"/>
</dbReference>
<protein>
    <submittedName>
        <fullName evidence="2">Uncharacterized protein DUF4421</fullName>
    </submittedName>
</protein>
<dbReference type="Pfam" id="PF14391">
    <property type="entry name" value="DUF4421"/>
    <property type="match status" value="1"/>
</dbReference>
<proteinExistence type="predicted"/>
<evidence type="ECO:0000256" key="1">
    <source>
        <dbReference type="SAM" id="SignalP"/>
    </source>
</evidence>
<name>A0A2T5C2H5_9BACT</name>
<dbReference type="EMBL" id="QAAD01000006">
    <property type="protein sequence ID" value="PTN08929.1"/>
    <property type="molecule type" value="Genomic_DNA"/>
</dbReference>